<name>A0A367M3P9_PSEAI</name>
<dbReference type="Proteomes" id="UP000253594">
    <property type="component" value="Unassembled WGS sequence"/>
</dbReference>
<evidence type="ECO:0000259" key="2">
    <source>
        <dbReference type="Pfam" id="PF01977"/>
    </source>
</evidence>
<feature type="non-terminal residue" evidence="4">
    <location>
        <position position="177"/>
    </location>
</feature>
<dbReference type="Pfam" id="PF20695">
    <property type="entry name" value="UbiD_N"/>
    <property type="match status" value="1"/>
</dbReference>
<proteinExistence type="predicted"/>
<dbReference type="InterPro" id="IPR002830">
    <property type="entry name" value="UbiD"/>
</dbReference>
<dbReference type="GO" id="GO:0008694">
    <property type="term" value="F:4-hydroxy-3-polyprenylbenzoate decarboxylase activity"/>
    <property type="evidence" value="ECO:0007669"/>
    <property type="project" value="TreeGrafter"/>
</dbReference>
<evidence type="ECO:0000313" key="4">
    <source>
        <dbReference type="EMBL" id="RCI72020.1"/>
    </source>
</evidence>
<protein>
    <submittedName>
        <fullName evidence="4">3-octaprenyl-4-hydroxybenzoate decarboxylase</fullName>
    </submittedName>
</protein>
<comment type="caution">
    <text evidence="4">The sequence shown here is derived from an EMBL/GenBank/DDBJ whole genome shotgun (WGS) entry which is preliminary data.</text>
</comment>
<sequence length="177" mass="19604">MTFKDLRDFIAQLEQRGALKRIQVPISPVLEMTEVCDRTLRAKGPALLFEKPTGFDMPVLGNLFGTPERVALGMGAEDVGALREIGKLLAQLKEPEPPKGLKDAWAKLPMYRKVLSMAPKVLKDAPCQEVVEEGEDVDLGRLPVQTCWPGDVGPLITWGLTVTRGPNKERQNLGIYR</sequence>
<keyword evidence="1" id="KW-0464">Manganese</keyword>
<evidence type="ECO:0000256" key="1">
    <source>
        <dbReference type="ARBA" id="ARBA00023211"/>
    </source>
</evidence>
<reference evidence="4 5" key="1">
    <citation type="submission" date="2018-07" db="EMBL/GenBank/DDBJ databases">
        <title>Mechanisms of high-level aminoglycoside resistance among Gram-negative pathogens in Brazil.</title>
        <authorList>
            <person name="Ballaben A.S."/>
            <person name="Darini A.L.C."/>
            <person name="Doi Y."/>
        </authorList>
    </citation>
    <scope>NUCLEOTIDE SEQUENCE [LARGE SCALE GENOMIC DNA]</scope>
    <source>
        <strain evidence="4 5">B2-305</strain>
    </source>
</reference>
<evidence type="ECO:0000259" key="3">
    <source>
        <dbReference type="Pfam" id="PF20695"/>
    </source>
</evidence>
<dbReference type="InterPro" id="IPR048304">
    <property type="entry name" value="UbiD_Rift_dom"/>
</dbReference>
<accession>A0A367M3P9</accession>
<dbReference type="SUPFAM" id="SSF50475">
    <property type="entry name" value="FMN-binding split barrel"/>
    <property type="match status" value="1"/>
</dbReference>
<evidence type="ECO:0000313" key="5">
    <source>
        <dbReference type="Proteomes" id="UP000253594"/>
    </source>
</evidence>
<dbReference type="Pfam" id="PF01977">
    <property type="entry name" value="UbiD"/>
    <property type="match status" value="1"/>
</dbReference>
<dbReference type="EMBL" id="QORE01001123">
    <property type="protein sequence ID" value="RCI72020.1"/>
    <property type="molecule type" value="Genomic_DNA"/>
</dbReference>
<dbReference type="GO" id="GO:0005829">
    <property type="term" value="C:cytosol"/>
    <property type="evidence" value="ECO:0007669"/>
    <property type="project" value="TreeGrafter"/>
</dbReference>
<organism evidence="4 5">
    <name type="scientific">Pseudomonas aeruginosa</name>
    <dbReference type="NCBI Taxonomy" id="287"/>
    <lineage>
        <taxon>Bacteria</taxon>
        <taxon>Pseudomonadati</taxon>
        <taxon>Pseudomonadota</taxon>
        <taxon>Gammaproteobacteria</taxon>
        <taxon>Pseudomonadales</taxon>
        <taxon>Pseudomonadaceae</taxon>
        <taxon>Pseudomonas</taxon>
    </lineage>
</organism>
<dbReference type="AlphaFoldDB" id="A0A367M3P9"/>
<gene>
    <name evidence="4" type="ORF">DT376_25995</name>
</gene>
<feature type="domain" description="3-octaprenyl-4-hydroxybenzoate carboxy-lyase-like N-terminal" evidence="3">
    <location>
        <begin position="10"/>
        <end position="89"/>
    </location>
</feature>
<dbReference type="GO" id="GO:0006744">
    <property type="term" value="P:ubiquinone biosynthetic process"/>
    <property type="evidence" value="ECO:0007669"/>
    <property type="project" value="TreeGrafter"/>
</dbReference>
<dbReference type="PANTHER" id="PTHR30108">
    <property type="entry name" value="3-OCTAPRENYL-4-HYDROXYBENZOATE CARBOXY-LYASE-RELATED"/>
    <property type="match status" value="1"/>
</dbReference>
<dbReference type="PANTHER" id="PTHR30108:SF17">
    <property type="entry name" value="FERULIC ACID DECARBOXYLASE 1"/>
    <property type="match status" value="1"/>
</dbReference>
<feature type="domain" description="3-octaprenyl-4-hydroxybenzoate carboxy-lyase-like Rift-related" evidence="2">
    <location>
        <begin position="123"/>
        <end position="177"/>
    </location>
</feature>
<dbReference type="InterPro" id="IPR049383">
    <property type="entry name" value="UbiD-like_N"/>
</dbReference>